<accession>A0A9D2U569</accession>
<dbReference type="EMBL" id="DWUX01000164">
    <property type="protein sequence ID" value="HJD40172.1"/>
    <property type="molecule type" value="Genomic_DNA"/>
</dbReference>
<reference evidence="1" key="2">
    <citation type="submission" date="2021-04" db="EMBL/GenBank/DDBJ databases">
        <authorList>
            <person name="Gilroy R."/>
        </authorList>
    </citation>
    <scope>NUCLEOTIDE SEQUENCE</scope>
    <source>
        <strain evidence="1">ChiW19-6364</strain>
    </source>
</reference>
<name>A0A9D2U569_9FIRM</name>
<dbReference type="AlphaFoldDB" id="A0A9D2U569"/>
<evidence type="ECO:0000313" key="1">
    <source>
        <dbReference type="EMBL" id="HJD40172.1"/>
    </source>
</evidence>
<reference evidence="1" key="1">
    <citation type="journal article" date="2021" name="PeerJ">
        <title>Extensive microbial diversity within the chicken gut microbiome revealed by metagenomics and culture.</title>
        <authorList>
            <person name="Gilroy R."/>
            <person name="Ravi A."/>
            <person name="Getino M."/>
            <person name="Pursley I."/>
            <person name="Horton D.L."/>
            <person name="Alikhan N.F."/>
            <person name="Baker D."/>
            <person name="Gharbi K."/>
            <person name="Hall N."/>
            <person name="Watson M."/>
            <person name="Adriaenssens E.M."/>
            <person name="Foster-Nyarko E."/>
            <person name="Jarju S."/>
            <person name="Secka A."/>
            <person name="Antonio M."/>
            <person name="Oren A."/>
            <person name="Chaudhuri R.R."/>
            <person name="La Ragione R."/>
            <person name="Hildebrand F."/>
            <person name="Pallen M.J."/>
        </authorList>
    </citation>
    <scope>NUCLEOTIDE SEQUENCE</scope>
    <source>
        <strain evidence="1">ChiW19-6364</strain>
    </source>
</reference>
<protein>
    <submittedName>
        <fullName evidence="1">Uncharacterized protein</fullName>
    </submittedName>
</protein>
<dbReference type="Proteomes" id="UP000823850">
    <property type="component" value="Unassembled WGS sequence"/>
</dbReference>
<sequence length="46" mass="5451">MRREKLLISAQLLFSQVEVQLAEGRQAVFTVTGMSIWTFLCYERDW</sequence>
<organism evidence="1 2">
    <name type="scientific">Candidatus Blautia stercoripullorum</name>
    <dbReference type="NCBI Taxonomy" id="2838502"/>
    <lineage>
        <taxon>Bacteria</taxon>
        <taxon>Bacillati</taxon>
        <taxon>Bacillota</taxon>
        <taxon>Clostridia</taxon>
        <taxon>Lachnospirales</taxon>
        <taxon>Lachnospiraceae</taxon>
        <taxon>Blautia</taxon>
    </lineage>
</organism>
<proteinExistence type="predicted"/>
<comment type="caution">
    <text evidence="1">The sequence shown here is derived from an EMBL/GenBank/DDBJ whole genome shotgun (WGS) entry which is preliminary data.</text>
</comment>
<gene>
    <name evidence="1" type="ORF">H9913_09095</name>
</gene>
<evidence type="ECO:0000313" key="2">
    <source>
        <dbReference type="Proteomes" id="UP000823850"/>
    </source>
</evidence>